<sequence>MAAATISSMAVQAAYRESGPIRPHLVNHLLVREESVVAYALSKEIVASNVSENVSSEEEKPRGETETDSVLDVAVTASQIDTSTALSQNTLEHLFRPESDSDSRLSREHVVGAFQLLLSGAESNMGSADGAESGGDGEPCDDAIAVAADVNLLSTGDLSDDYENVGSSGSEDSDSVDDDVVERREFPEEDVLLDEDAALMDDEFIQSLGGTLTLYAMDKNALRHFQWGDPSSKFETDTEEYRHLLNDVAIPIGELQDIADSPC</sequence>
<evidence type="ECO:0000313" key="3">
    <source>
        <dbReference type="Proteomes" id="UP000736787"/>
    </source>
</evidence>
<name>A0A8T1AQY0_9STRA</name>
<evidence type="ECO:0000256" key="1">
    <source>
        <dbReference type="SAM" id="MobiDB-lite"/>
    </source>
</evidence>
<dbReference type="VEuPathDB" id="FungiDB:PC110_g23417"/>
<reference evidence="2" key="1">
    <citation type="submission" date="2018-10" db="EMBL/GenBank/DDBJ databases">
        <title>Effector identification in a new, highly contiguous assembly of the strawberry crown rot pathogen Phytophthora cactorum.</title>
        <authorList>
            <person name="Armitage A.D."/>
            <person name="Nellist C.F."/>
            <person name="Bates H."/>
            <person name="Vickerstaff R.J."/>
            <person name="Harrison R.J."/>
        </authorList>
    </citation>
    <scope>NUCLEOTIDE SEQUENCE</scope>
    <source>
        <strain evidence="2">4040</strain>
    </source>
</reference>
<accession>A0A8T1AQY0</accession>
<proteinExistence type="predicted"/>
<gene>
    <name evidence="2" type="ORF">PC117_g25257</name>
</gene>
<dbReference type="AlphaFoldDB" id="A0A8T1AQY0"/>
<comment type="caution">
    <text evidence="2">The sequence shown here is derived from an EMBL/GenBank/DDBJ whole genome shotgun (WGS) entry which is preliminary data.</text>
</comment>
<protein>
    <submittedName>
        <fullName evidence="2">Uncharacterized protein</fullName>
    </submittedName>
</protein>
<dbReference type="EMBL" id="RCMK01001908">
    <property type="protein sequence ID" value="KAG2887021.1"/>
    <property type="molecule type" value="Genomic_DNA"/>
</dbReference>
<organism evidence="2 3">
    <name type="scientific">Phytophthora cactorum</name>
    <dbReference type="NCBI Taxonomy" id="29920"/>
    <lineage>
        <taxon>Eukaryota</taxon>
        <taxon>Sar</taxon>
        <taxon>Stramenopiles</taxon>
        <taxon>Oomycota</taxon>
        <taxon>Peronosporomycetes</taxon>
        <taxon>Peronosporales</taxon>
        <taxon>Peronosporaceae</taxon>
        <taxon>Phytophthora</taxon>
    </lineage>
</organism>
<dbReference type="Proteomes" id="UP000736787">
    <property type="component" value="Unassembled WGS sequence"/>
</dbReference>
<feature type="region of interest" description="Disordered" evidence="1">
    <location>
        <begin position="157"/>
        <end position="178"/>
    </location>
</feature>
<evidence type="ECO:0000313" key="2">
    <source>
        <dbReference type="EMBL" id="KAG2887021.1"/>
    </source>
</evidence>